<name>A0ABQ1RAQ3_9ALTE</name>
<evidence type="ECO:0000256" key="1">
    <source>
        <dbReference type="ARBA" id="ARBA00006432"/>
    </source>
</evidence>
<gene>
    <name evidence="5" type="ORF">GCM10011357_15000</name>
</gene>
<keyword evidence="2" id="KW-0436">Ligase</keyword>
<dbReference type="InterPro" id="IPR025110">
    <property type="entry name" value="AMP-bd_C"/>
</dbReference>
<dbReference type="Gene3D" id="3.30.300.30">
    <property type="match status" value="1"/>
</dbReference>
<organism evidence="5 6">
    <name type="scientific">Lacimicrobium alkaliphilum</name>
    <dbReference type="NCBI Taxonomy" id="1526571"/>
    <lineage>
        <taxon>Bacteria</taxon>
        <taxon>Pseudomonadati</taxon>
        <taxon>Pseudomonadota</taxon>
        <taxon>Gammaproteobacteria</taxon>
        <taxon>Alteromonadales</taxon>
        <taxon>Alteromonadaceae</taxon>
        <taxon>Lacimicrobium</taxon>
    </lineage>
</organism>
<dbReference type="Pfam" id="PF13193">
    <property type="entry name" value="AMP-binding_C"/>
    <property type="match status" value="1"/>
</dbReference>
<protein>
    <submittedName>
        <fullName evidence="5">AMP-dependent acyl-CoA synthetase</fullName>
    </submittedName>
</protein>
<keyword evidence="6" id="KW-1185">Reference proteome</keyword>
<comment type="similarity">
    <text evidence="1">Belongs to the ATP-dependent AMP-binding enzyme family.</text>
</comment>
<dbReference type="CDD" id="cd04433">
    <property type="entry name" value="AFD_class_I"/>
    <property type="match status" value="1"/>
</dbReference>
<dbReference type="Pfam" id="PF00501">
    <property type="entry name" value="AMP-binding"/>
    <property type="match status" value="1"/>
</dbReference>
<dbReference type="InterPro" id="IPR045851">
    <property type="entry name" value="AMP-bd_C_sf"/>
</dbReference>
<comment type="caution">
    <text evidence="5">The sequence shown here is derived from an EMBL/GenBank/DDBJ whole genome shotgun (WGS) entry which is preliminary data.</text>
</comment>
<evidence type="ECO:0000256" key="2">
    <source>
        <dbReference type="ARBA" id="ARBA00022598"/>
    </source>
</evidence>
<dbReference type="InterPro" id="IPR020845">
    <property type="entry name" value="AMP-binding_CS"/>
</dbReference>
<dbReference type="RefSeq" id="WP_099035795.1">
    <property type="nucleotide sequence ID" value="NZ_BMGJ01000004.1"/>
</dbReference>
<evidence type="ECO:0000259" key="3">
    <source>
        <dbReference type="Pfam" id="PF00501"/>
    </source>
</evidence>
<proteinExistence type="inferred from homology"/>
<sequence length="558" mass="61779">MITTASADITRYREQGIWGDRKLHDLLHNTAISKSDQIALVDPPNKEELTGMTPLRLRYAELIVEVDKLALSMLKNGIGKDDILLVQMPNIVELVLVYLAASKLGAIVSPIPMQYQEYELQRILKVLEPKALITISQFKQQDFTAHIVDALKSVAAQLKSSPELFTFGDSEKGTNLTALMQQADSFEPLQAYLERIEISADQVFTICWTSGTEGDPKGIPRSHNQWLTVGLATYEGNQIEDGEALLNPFPFINMASIGGLFLSWLYSGGKLVLHHPLDLPIFLHQIVSENISYTLAPPALLNNILKNEALLAQCDFSGIRAIGSGSAPLDTWMVEGFKQRFGIEIVNHFGSNEGVCLLCGPNETTSSEKRAQLFPKAHKFLLTRLVDQGSGEIIEQPGIQGELQIKGPSVFDGYYGADELTQAAFTPDGYYRTGDLFEISQYDQAFYHFRGRCKDLIIRGGVNISPAELDTLISAHQHISEAAVAPYPCDIMGERVAAFIVPLPGKQLTLEELVSFLKQSKIAHFKLPEKLITLEAIPRNPLGKVERHKLADSLKQPQ</sequence>
<dbReference type="Gene3D" id="3.40.50.12780">
    <property type="entry name" value="N-terminal domain of ligase-like"/>
    <property type="match status" value="1"/>
</dbReference>
<evidence type="ECO:0000313" key="6">
    <source>
        <dbReference type="Proteomes" id="UP000614272"/>
    </source>
</evidence>
<dbReference type="PANTHER" id="PTHR43201">
    <property type="entry name" value="ACYL-COA SYNTHETASE"/>
    <property type="match status" value="1"/>
</dbReference>
<feature type="domain" description="AMP-binding enzyme C-terminal" evidence="4">
    <location>
        <begin position="468"/>
        <end position="544"/>
    </location>
</feature>
<dbReference type="SUPFAM" id="SSF56801">
    <property type="entry name" value="Acetyl-CoA synthetase-like"/>
    <property type="match status" value="1"/>
</dbReference>
<dbReference type="PANTHER" id="PTHR43201:SF5">
    <property type="entry name" value="MEDIUM-CHAIN ACYL-COA LIGASE ACSF2, MITOCHONDRIAL"/>
    <property type="match status" value="1"/>
</dbReference>
<evidence type="ECO:0000259" key="4">
    <source>
        <dbReference type="Pfam" id="PF13193"/>
    </source>
</evidence>
<dbReference type="InterPro" id="IPR042099">
    <property type="entry name" value="ANL_N_sf"/>
</dbReference>
<accession>A0ABQ1RAQ3</accession>
<evidence type="ECO:0000313" key="5">
    <source>
        <dbReference type="EMBL" id="GGD60685.1"/>
    </source>
</evidence>
<dbReference type="InterPro" id="IPR000873">
    <property type="entry name" value="AMP-dep_synth/lig_dom"/>
</dbReference>
<feature type="domain" description="AMP-dependent synthetase/ligase" evidence="3">
    <location>
        <begin position="44"/>
        <end position="415"/>
    </location>
</feature>
<reference evidence="6" key="1">
    <citation type="journal article" date="2019" name="Int. J. Syst. Evol. Microbiol.">
        <title>The Global Catalogue of Microorganisms (GCM) 10K type strain sequencing project: providing services to taxonomists for standard genome sequencing and annotation.</title>
        <authorList>
            <consortium name="The Broad Institute Genomics Platform"/>
            <consortium name="The Broad Institute Genome Sequencing Center for Infectious Disease"/>
            <person name="Wu L."/>
            <person name="Ma J."/>
        </authorList>
    </citation>
    <scope>NUCLEOTIDE SEQUENCE [LARGE SCALE GENOMIC DNA]</scope>
    <source>
        <strain evidence="6">CGMCC 1.12923</strain>
    </source>
</reference>
<dbReference type="Proteomes" id="UP000614272">
    <property type="component" value="Unassembled WGS sequence"/>
</dbReference>
<dbReference type="PROSITE" id="PS00455">
    <property type="entry name" value="AMP_BINDING"/>
    <property type="match status" value="1"/>
</dbReference>
<dbReference type="EMBL" id="BMGJ01000004">
    <property type="protein sequence ID" value="GGD60685.1"/>
    <property type="molecule type" value="Genomic_DNA"/>
</dbReference>